<evidence type="ECO:0000313" key="4">
    <source>
        <dbReference type="Proteomes" id="UP001152484"/>
    </source>
</evidence>
<gene>
    <name evidence="3" type="ORF">CEURO_LOCUS7543</name>
</gene>
<dbReference type="PANTHER" id="PTHR47594:SF5">
    <property type="entry name" value="PENTACOTRIPEPTIDE-REPEAT REGION OF PRORP DOMAIN-CONTAINING PROTEIN"/>
    <property type="match status" value="1"/>
</dbReference>
<dbReference type="NCBIfam" id="TIGR00756">
    <property type="entry name" value="PPR"/>
    <property type="match status" value="2"/>
</dbReference>
<feature type="repeat" description="PPR" evidence="2">
    <location>
        <begin position="33"/>
        <end position="67"/>
    </location>
</feature>
<dbReference type="Proteomes" id="UP001152484">
    <property type="component" value="Unassembled WGS sequence"/>
</dbReference>
<dbReference type="AlphaFoldDB" id="A0A9P0YZG3"/>
<dbReference type="OrthoDB" id="1900964at2759"/>
<dbReference type="PROSITE" id="PS51375">
    <property type="entry name" value="PPR"/>
    <property type="match status" value="2"/>
</dbReference>
<name>A0A9P0YZG3_CUSEU</name>
<keyword evidence="1" id="KW-0677">Repeat</keyword>
<protein>
    <recommendedName>
        <fullName evidence="5">Pentatricopeptide repeat-containing protein</fullName>
    </recommendedName>
</protein>
<dbReference type="Pfam" id="PF13812">
    <property type="entry name" value="PPR_3"/>
    <property type="match status" value="1"/>
</dbReference>
<feature type="repeat" description="PPR" evidence="2">
    <location>
        <begin position="1"/>
        <end position="32"/>
    </location>
</feature>
<dbReference type="GO" id="GO:0003723">
    <property type="term" value="F:RNA binding"/>
    <property type="evidence" value="ECO:0007669"/>
    <property type="project" value="InterPro"/>
</dbReference>
<reference evidence="3" key="1">
    <citation type="submission" date="2022-07" db="EMBL/GenBank/DDBJ databases">
        <authorList>
            <person name="Macas J."/>
            <person name="Novak P."/>
            <person name="Neumann P."/>
        </authorList>
    </citation>
    <scope>NUCLEOTIDE SEQUENCE</scope>
</reference>
<dbReference type="PANTHER" id="PTHR47594">
    <property type="entry name" value="PPR CONTAINING PLANT-LIKE PROTEIN"/>
    <property type="match status" value="1"/>
</dbReference>
<accession>A0A9P0YZG3</accession>
<keyword evidence="4" id="KW-1185">Reference proteome</keyword>
<proteinExistence type="predicted"/>
<dbReference type="GO" id="GO:0000373">
    <property type="term" value="P:Group II intron splicing"/>
    <property type="evidence" value="ECO:0007669"/>
    <property type="project" value="InterPro"/>
</dbReference>
<evidence type="ECO:0000256" key="2">
    <source>
        <dbReference type="PROSITE-ProRule" id="PRU00708"/>
    </source>
</evidence>
<sequence>MYNDMLLLLGKNKLIEMVELLFHELKKEGLKPNTRTYTEVMGAYFKVGMVEKGIETYELLKESGCVPDKLALQIMLRNLKDTKLEERLKRECEEYLDFPQKFLEESQRKYPKRMSLPII</sequence>
<evidence type="ECO:0008006" key="5">
    <source>
        <dbReference type="Google" id="ProtNLM"/>
    </source>
</evidence>
<organism evidence="3 4">
    <name type="scientific">Cuscuta europaea</name>
    <name type="common">European dodder</name>
    <dbReference type="NCBI Taxonomy" id="41803"/>
    <lineage>
        <taxon>Eukaryota</taxon>
        <taxon>Viridiplantae</taxon>
        <taxon>Streptophyta</taxon>
        <taxon>Embryophyta</taxon>
        <taxon>Tracheophyta</taxon>
        <taxon>Spermatophyta</taxon>
        <taxon>Magnoliopsida</taxon>
        <taxon>eudicotyledons</taxon>
        <taxon>Gunneridae</taxon>
        <taxon>Pentapetalae</taxon>
        <taxon>asterids</taxon>
        <taxon>lamiids</taxon>
        <taxon>Solanales</taxon>
        <taxon>Convolvulaceae</taxon>
        <taxon>Cuscuteae</taxon>
        <taxon>Cuscuta</taxon>
        <taxon>Cuscuta subgen. Cuscuta</taxon>
    </lineage>
</organism>
<dbReference type="Gene3D" id="1.25.40.10">
    <property type="entry name" value="Tetratricopeptide repeat domain"/>
    <property type="match status" value="1"/>
</dbReference>
<dbReference type="EMBL" id="CAMAPE010000013">
    <property type="protein sequence ID" value="CAH9080543.1"/>
    <property type="molecule type" value="Genomic_DNA"/>
</dbReference>
<evidence type="ECO:0000313" key="3">
    <source>
        <dbReference type="EMBL" id="CAH9080543.1"/>
    </source>
</evidence>
<evidence type="ECO:0000256" key="1">
    <source>
        <dbReference type="ARBA" id="ARBA00022737"/>
    </source>
</evidence>
<comment type="caution">
    <text evidence="3">The sequence shown here is derived from an EMBL/GenBank/DDBJ whole genome shotgun (WGS) entry which is preliminary data.</text>
</comment>
<dbReference type="GO" id="GO:0009658">
    <property type="term" value="P:chloroplast organization"/>
    <property type="evidence" value="ECO:0007669"/>
    <property type="project" value="InterPro"/>
</dbReference>
<dbReference type="InterPro" id="IPR044190">
    <property type="entry name" value="THA8-like"/>
</dbReference>
<dbReference type="InterPro" id="IPR002885">
    <property type="entry name" value="PPR_rpt"/>
</dbReference>
<dbReference type="InterPro" id="IPR011990">
    <property type="entry name" value="TPR-like_helical_dom_sf"/>
</dbReference>